<protein>
    <submittedName>
        <fullName evidence="1">Uncharacterized protein</fullName>
    </submittedName>
</protein>
<sequence>MLSDILTYIRRIVKTSSNVSLTDSLLIDYVNRFYTYDVAARLQLFDLKTTWQLSTSPNQDRYNIPYDGNGVPQFQMLMNPAYCAGVQISLSMDRNQFFKNYPQFQTLENDDTGDGVSTSYSFSTNNTYIIRGIVDVIGQVAIQNHNAVAFPSLQPGVWITAVDTNNNNMVCVDSPYSAEVLNGTAVPSTSDGDTGYLVTYTQPSGQINPISTTYTDAGTINYVTGAVVVDFPTAVLDGGDIQIAYTPFVPGTPRISLLYNNTVTLRPVPAVSYMLEFQAYLTPASFLSTGQAVPFGYMTEYLARGAARKLLSDIGDIDQFNFYEQFFREQEMLVLRRNDRQISIQRTPTIFSENRGTTNGWNTNYGQGV</sequence>
<dbReference type="EMBL" id="LR796265">
    <property type="protein sequence ID" value="CAB4132366.1"/>
    <property type="molecule type" value="Genomic_DNA"/>
</dbReference>
<evidence type="ECO:0000313" key="1">
    <source>
        <dbReference type="EMBL" id="CAB4132366.1"/>
    </source>
</evidence>
<reference evidence="1" key="1">
    <citation type="submission" date="2020-04" db="EMBL/GenBank/DDBJ databases">
        <authorList>
            <person name="Chiriac C."/>
            <person name="Salcher M."/>
            <person name="Ghai R."/>
            <person name="Kavagutti S V."/>
        </authorList>
    </citation>
    <scope>NUCLEOTIDE SEQUENCE</scope>
</reference>
<gene>
    <name evidence="1" type="ORF">UFOVP255_5</name>
</gene>
<name>A0A6J5LGV7_9CAUD</name>
<accession>A0A6J5LGV7</accession>
<organism evidence="1">
    <name type="scientific">uncultured Caudovirales phage</name>
    <dbReference type="NCBI Taxonomy" id="2100421"/>
    <lineage>
        <taxon>Viruses</taxon>
        <taxon>Duplodnaviria</taxon>
        <taxon>Heunggongvirae</taxon>
        <taxon>Uroviricota</taxon>
        <taxon>Caudoviricetes</taxon>
        <taxon>Peduoviridae</taxon>
        <taxon>Maltschvirus</taxon>
        <taxon>Maltschvirus maltsch</taxon>
    </lineage>
</organism>
<proteinExistence type="predicted"/>